<evidence type="ECO:0000256" key="1">
    <source>
        <dbReference type="ARBA" id="ARBA00001139"/>
    </source>
</evidence>
<dbReference type="RefSeq" id="WP_357400436.1">
    <property type="nucleotide sequence ID" value="NZ_JBEYCD010000001.1"/>
</dbReference>
<dbReference type="Pfam" id="PF06039">
    <property type="entry name" value="Mqo"/>
    <property type="match status" value="1"/>
</dbReference>
<accession>A0ABW7WTY9</accession>
<comment type="cofactor">
    <cofactor evidence="2 8">
        <name>FAD</name>
        <dbReference type="ChEBI" id="CHEBI:57692"/>
    </cofactor>
</comment>
<sequence length="502" mass="54532">MTEKTDVVLIGAGIMSATLGALLRQLQPEWSISLFERLDAAAAESSDPWNNAGTGHSALCELNYSPQNTDGSVDVTKAIDINERFQVSRQFWAYAVENGVLGDPSRFINPIPHVSYVHGADDVQYLRKRYEALAPHPLFEGMEYIDSPDEFARRLPLMAKGRDFSDPVALNWTDGGTDIDFGSLTKELLAYLGASGADLAFGHEVRDIDKQSDGSWKVTVRNLRTRQTRTVVAKFVFVGAGGGALPLLQKSGIKEIKGFAGFPVSGQFLRCTNPDLIDKHEAKVYGKAAVGAPPMSVPHLDTRVINGKPGLLFGPYAGWTPKFLKDGSNTDLFKSIRPGNLAPMLGVGVTELSLVKYLVSELLKSQSGKVYTMEEFIPRADGRDWELITAGQRVQIIRRKGVGGVLELGTAVIAAKDGSIAGLLGASPGASTCVTAMLDVLQRCFPREYADWTPRLREMIPSLGTKLSDDKALFHEVWGWTNKALNLDNANTQRPTGVALAP</sequence>
<evidence type="ECO:0000313" key="10">
    <source>
        <dbReference type="Proteomes" id="UP001611415"/>
    </source>
</evidence>
<dbReference type="NCBIfam" id="NF003611">
    <property type="entry name" value="PRK05257.3-2"/>
    <property type="match status" value="1"/>
</dbReference>
<keyword evidence="4 8" id="KW-0816">Tricarboxylic acid cycle</keyword>
<evidence type="ECO:0000256" key="6">
    <source>
        <dbReference type="ARBA" id="ARBA00022827"/>
    </source>
</evidence>
<organism evidence="9 10">
    <name type="scientific">Nocardia xishanensis</name>
    <dbReference type="NCBI Taxonomy" id="238964"/>
    <lineage>
        <taxon>Bacteria</taxon>
        <taxon>Bacillati</taxon>
        <taxon>Actinomycetota</taxon>
        <taxon>Actinomycetes</taxon>
        <taxon>Mycobacteriales</taxon>
        <taxon>Nocardiaceae</taxon>
        <taxon>Nocardia</taxon>
    </lineage>
</organism>
<evidence type="ECO:0000256" key="7">
    <source>
        <dbReference type="ARBA" id="ARBA00023002"/>
    </source>
</evidence>
<evidence type="ECO:0000256" key="2">
    <source>
        <dbReference type="ARBA" id="ARBA00001974"/>
    </source>
</evidence>
<keyword evidence="6 8" id="KW-0274">FAD</keyword>
<keyword evidence="10" id="KW-1185">Reference proteome</keyword>
<dbReference type="GO" id="GO:0008924">
    <property type="term" value="F:L-malate dehydrogenase (quinone) activity"/>
    <property type="evidence" value="ECO:0007669"/>
    <property type="project" value="UniProtKB-EC"/>
</dbReference>
<dbReference type="NCBIfam" id="TIGR01320">
    <property type="entry name" value="mal_quin_oxido"/>
    <property type="match status" value="1"/>
</dbReference>
<dbReference type="SUPFAM" id="SSF51905">
    <property type="entry name" value="FAD/NAD(P)-binding domain"/>
    <property type="match status" value="1"/>
</dbReference>
<dbReference type="HAMAP" id="MF_00212">
    <property type="entry name" value="MQO"/>
    <property type="match status" value="1"/>
</dbReference>
<gene>
    <name evidence="8 9" type="primary">mqo</name>
    <name evidence="9" type="ORF">ACH49W_02945</name>
</gene>
<dbReference type="InterPro" id="IPR006231">
    <property type="entry name" value="MQO"/>
</dbReference>
<dbReference type="PANTHER" id="PTHR43104:SF2">
    <property type="entry name" value="L-2-HYDROXYGLUTARATE DEHYDROGENASE, MITOCHONDRIAL"/>
    <property type="match status" value="1"/>
</dbReference>
<comment type="similarity">
    <text evidence="8">Belongs to the MQO family.</text>
</comment>
<evidence type="ECO:0000256" key="8">
    <source>
        <dbReference type="HAMAP-Rule" id="MF_00212"/>
    </source>
</evidence>
<comment type="catalytic activity">
    <reaction evidence="1 8">
        <text>(S)-malate + a quinone = a quinol + oxaloacetate</text>
        <dbReference type="Rhea" id="RHEA:46012"/>
        <dbReference type="ChEBI" id="CHEBI:15589"/>
        <dbReference type="ChEBI" id="CHEBI:16452"/>
        <dbReference type="ChEBI" id="CHEBI:24646"/>
        <dbReference type="ChEBI" id="CHEBI:132124"/>
        <dbReference type="EC" id="1.1.5.4"/>
    </reaction>
</comment>
<dbReference type="EC" id="1.1.5.4" evidence="8"/>
<proteinExistence type="inferred from homology"/>
<dbReference type="NCBIfam" id="NF003603">
    <property type="entry name" value="PRK05257.1-1"/>
    <property type="match status" value="1"/>
</dbReference>
<comment type="pathway">
    <text evidence="3 8">Carbohydrate metabolism; tricarboxylic acid cycle; oxaloacetate from (S)-malate (quinone route): step 1/1.</text>
</comment>
<dbReference type="NCBIfam" id="NF003606">
    <property type="entry name" value="PRK05257.2-1"/>
    <property type="match status" value="1"/>
</dbReference>
<keyword evidence="7 8" id="KW-0560">Oxidoreductase</keyword>
<dbReference type="NCBIfam" id="NF003605">
    <property type="entry name" value="PRK05257.1-4"/>
    <property type="match status" value="1"/>
</dbReference>
<dbReference type="NCBIfam" id="NF003610">
    <property type="entry name" value="PRK05257.3-1"/>
    <property type="match status" value="1"/>
</dbReference>
<comment type="caution">
    <text evidence="9">The sequence shown here is derived from an EMBL/GenBank/DDBJ whole genome shotgun (WGS) entry which is preliminary data.</text>
</comment>
<dbReference type="PANTHER" id="PTHR43104">
    <property type="entry name" value="L-2-HYDROXYGLUTARATE DEHYDROGENASE, MITOCHONDRIAL"/>
    <property type="match status" value="1"/>
</dbReference>
<evidence type="ECO:0000256" key="5">
    <source>
        <dbReference type="ARBA" id="ARBA00022630"/>
    </source>
</evidence>
<evidence type="ECO:0000313" key="9">
    <source>
        <dbReference type="EMBL" id="MFI2472311.1"/>
    </source>
</evidence>
<dbReference type="Proteomes" id="UP001611415">
    <property type="component" value="Unassembled WGS sequence"/>
</dbReference>
<dbReference type="InterPro" id="IPR036188">
    <property type="entry name" value="FAD/NAD-bd_sf"/>
</dbReference>
<name>A0ABW7WTY9_9NOCA</name>
<dbReference type="NCBIfam" id="NF009875">
    <property type="entry name" value="PRK13339.1"/>
    <property type="match status" value="1"/>
</dbReference>
<evidence type="ECO:0000256" key="3">
    <source>
        <dbReference type="ARBA" id="ARBA00005012"/>
    </source>
</evidence>
<evidence type="ECO:0000256" key="4">
    <source>
        <dbReference type="ARBA" id="ARBA00022532"/>
    </source>
</evidence>
<dbReference type="EMBL" id="JBIRYO010000001">
    <property type="protein sequence ID" value="MFI2472311.1"/>
    <property type="molecule type" value="Genomic_DNA"/>
</dbReference>
<dbReference type="Gene3D" id="3.50.50.60">
    <property type="entry name" value="FAD/NAD(P)-binding domain"/>
    <property type="match status" value="1"/>
</dbReference>
<dbReference type="Gene3D" id="3.30.9.10">
    <property type="entry name" value="D-Amino Acid Oxidase, subunit A, domain 2"/>
    <property type="match status" value="1"/>
</dbReference>
<keyword evidence="5 8" id="KW-0285">Flavoprotein</keyword>
<protein>
    <recommendedName>
        <fullName evidence="8">Probable malate:quinone oxidoreductase</fullName>
        <ecNumber evidence="8">1.1.5.4</ecNumber>
    </recommendedName>
    <alternativeName>
        <fullName evidence="8">MQO</fullName>
    </alternativeName>
    <alternativeName>
        <fullName evidence="8">Malate dehydrogenase [quinone]</fullName>
    </alternativeName>
</protein>
<reference evidence="9 10" key="1">
    <citation type="submission" date="2024-10" db="EMBL/GenBank/DDBJ databases">
        <title>The Natural Products Discovery Center: Release of the First 8490 Sequenced Strains for Exploring Actinobacteria Biosynthetic Diversity.</title>
        <authorList>
            <person name="Kalkreuter E."/>
            <person name="Kautsar S.A."/>
            <person name="Yang D."/>
            <person name="Bader C.D."/>
            <person name="Teijaro C.N."/>
            <person name="Fluegel L."/>
            <person name="Davis C.M."/>
            <person name="Simpson J.R."/>
            <person name="Lauterbach L."/>
            <person name="Steele A.D."/>
            <person name="Gui C."/>
            <person name="Meng S."/>
            <person name="Li G."/>
            <person name="Viehrig K."/>
            <person name="Ye F."/>
            <person name="Su P."/>
            <person name="Kiefer A.F."/>
            <person name="Nichols A."/>
            <person name="Cepeda A.J."/>
            <person name="Yan W."/>
            <person name="Fan B."/>
            <person name="Jiang Y."/>
            <person name="Adhikari A."/>
            <person name="Zheng C.-J."/>
            <person name="Schuster L."/>
            <person name="Cowan T.M."/>
            <person name="Smanski M.J."/>
            <person name="Chevrette M.G."/>
            <person name="De Carvalho L.P.S."/>
            <person name="Shen B."/>
        </authorList>
    </citation>
    <scope>NUCLEOTIDE SEQUENCE [LARGE SCALE GENOMIC DNA]</scope>
    <source>
        <strain evidence="9 10">NPDC019275</strain>
    </source>
</reference>